<dbReference type="SUPFAM" id="SSF46785">
    <property type="entry name" value="Winged helix' DNA-binding domain"/>
    <property type="match status" value="1"/>
</dbReference>
<accession>A0A1L3ZQJ0</accession>
<sequence length="279" mass="30801">MKTNLRTLGPQEAKLVLALREEGQEIVTASEIIQRLGSETTARSVIQGLLRKGWITRLIPGRYLLLPPEHGPEPLGENNVLALASAVIEPSYVGWWSAASFHGFTTQRPTTVTVATTRQVASRILEGSEVRFVMVTPRKFFGFQRYTLYDRNVTLSDPAKTVADCVDRPELCGGPSELARILFGASSEVEAAEVITAALAMKSSALLQRLGYLMDLVGWPVTAEQRGELRRHIRPTARTTLGRKDRGDGDVGYVSDWGLFVHVPQSELLADVPKRIRSH</sequence>
<dbReference type="STRING" id="1921510.BSL82_00110"/>
<dbReference type="RefSeq" id="WP_072595474.1">
    <property type="nucleotide sequence ID" value="NZ_CP018221.1"/>
</dbReference>
<dbReference type="AlphaFoldDB" id="A0A1L3ZQJ0"/>
<dbReference type="EMBL" id="CP018221">
    <property type="protein sequence ID" value="API57898.1"/>
    <property type="molecule type" value="Genomic_DNA"/>
</dbReference>
<reference evidence="3" key="1">
    <citation type="submission" date="2016-11" db="EMBL/GenBank/DDBJ databases">
        <title>Complete Genome Sequence of alachlor-degrading Sphingomonas sp. strain JJ-A5.</title>
        <authorList>
            <person name="Lee H."/>
            <person name="Ka J.-O."/>
        </authorList>
    </citation>
    <scope>NUCLEOTIDE SEQUENCE [LARGE SCALE GENOMIC DNA]</scope>
    <source>
        <strain evidence="3">JJ-A5</strain>
    </source>
</reference>
<dbReference type="OrthoDB" id="42441at2"/>
<evidence type="ECO:0000259" key="1">
    <source>
        <dbReference type="Pfam" id="PF09407"/>
    </source>
</evidence>
<dbReference type="KEGG" id="sphj:BSL82_00110"/>
<evidence type="ECO:0000313" key="2">
    <source>
        <dbReference type="EMBL" id="API57898.1"/>
    </source>
</evidence>
<gene>
    <name evidence="2" type="ORF">BSL82_00110</name>
</gene>
<dbReference type="InterPro" id="IPR018547">
    <property type="entry name" value="AbiEi_C"/>
</dbReference>
<proteinExistence type="predicted"/>
<protein>
    <submittedName>
        <fullName evidence="2">Transcriptional regulator</fullName>
    </submittedName>
</protein>
<evidence type="ECO:0000313" key="3">
    <source>
        <dbReference type="Proteomes" id="UP000182063"/>
    </source>
</evidence>
<dbReference type="Proteomes" id="UP000182063">
    <property type="component" value="Chromosome"/>
</dbReference>
<dbReference type="Gene3D" id="3.90.56.20">
    <property type="entry name" value="replication protein C, winged helix domain"/>
    <property type="match status" value="1"/>
</dbReference>
<feature type="domain" description="AbiEi antitoxin C-terminal" evidence="1">
    <location>
        <begin position="82"/>
        <end position="216"/>
    </location>
</feature>
<dbReference type="Pfam" id="PF09407">
    <property type="entry name" value="AbiEi_1"/>
    <property type="match status" value="1"/>
</dbReference>
<dbReference type="InterPro" id="IPR036390">
    <property type="entry name" value="WH_DNA-bd_sf"/>
</dbReference>
<organism evidence="2 3">
    <name type="scientific">Tardibacter chloracetimidivorans</name>
    <dbReference type="NCBI Taxonomy" id="1921510"/>
    <lineage>
        <taxon>Bacteria</taxon>
        <taxon>Pseudomonadati</taxon>
        <taxon>Pseudomonadota</taxon>
        <taxon>Alphaproteobacteria</taxon>
        <taxon>Sphingomonadales</taxon>
        <taxon>Sphingomonadaceae</taxon>
        <taxon>Tardibacter</taxon>
    </lineage>
</organism>
<keyword evidence="3" id="KW-1185">Reference proteome</keyword>
<name>A0A1L3ZQJ0_9SPHN</name>